<dbReference type="VEuPathDB" id="PiroplasmaDB:BOVATA_022160"/>
<proteinExistence type="predicted"/>
<dbReference type="RefSeq" id="XP_028866966.1">
    <property type="nucleotide sequence ID" value="XM_029011133.1"/>
</dbReference>
<dbReference type="Proteomes" id="UP000236319">
    <property type="component" value="Unassembled WGS sequence"/>
</dbReference>
<comment type="caution">
    <text evidence="1">The sequence shown here is derived from an EMBL/GenBank/DDBJ whole genome shotgun (WGS) entry which is preliminary data.</text>
</comment>
<dbReference type="AlphaFoldDB" id="A0A2H6KCJ8"/>
<evidence type="ECO:0000313" key="1">
    <source>
        <dbReference type="EMBL" id="GBE60723.1"/>
    </source>
</evidence>
<dbReference type="GeneID" id="39874493"/>
<name>A0A2H6KCJ8_9APIC</name>
<dbReference type="EMBL" id="BDSA01000002">
    <property type="protein sequence ID" value="GBE60723.1"/>
    <property type="molecule type" value="Genomic_DNA"/>
</dbReference>
<sequence>MCFDEVKIEGVDKRYHQAVVDEQVAGLRVSGEVIKLPPAVPTPEYGAGYFDVVARCPKLDQEFKQIGVVTFQVLRHLVPDVWSYDNPGVCGFFREALYEREERLEAQGTPAVTCDKVFEWRCPCFGGLDGEIAHCEAER</sequence>
<reference evidence="1 2" key="1">
    <citation type="journal article" date="2017" name="BMC Genomics">
        <title>Whole-genome assembly of Babesia ovata and comparative genomics between closely related pathogens.</title>
        <authorList>
            <person name="Yamagishi J."/>
            <person name="Asada M."/>
            <person name="Hakimi H."/>
            <person name="Tanaka T.Q."/>
            <person name="Sugimoto C."/>
            <person name="Kawazu S."/>
        </authorList>
    </citation>
    <scope>NUCLEOTIDE SEQUENCE [LARGE SCALE GENOMIC DNA]</scope>
    <source>
        <strain evidence="1 2">Miyake</strain>
    </source>
</reference>
<gene>
    <name evidence="1" type="ORF">BOVATA_022160</name>
</gene>
<keyword evidence="2" id="KW-1185">Reference proteome</keyword>
<accession>A0A2H6KCJ8</accession>
<organism evidence="1 2">
    <name type="scientific">Babesia ovata</name>
    <dbReference type="NCBI Taxonomy" id="189622"/>
    <lineage>
        <taxon>Eukaryota</taxon>
        <taxon>Sar</taxon>
        <taxon>Alveolata</taxon>
        <taxon>Apicomplexa</taxon>
        <taxon>Aconoidasida</taxon>
        <taxon>Piroplasmida</taxon>
        <taxon>Babesiidae</taxon>
        <taxon>Babesia</taxon>
    </lineage>
</organism>
<protein>
    <submittedName>
        <fullName evidence="1">NAD-dependent glycerol-3-phosphate dehydrogenase family protein, putative</fullName>
    </submittedName>
</protein>
<evidence type="ECO:0000313" key="2">
    <source>
        <dbReference type="Proteomes" id="UP000236319"/>
    </source>
</evidence>